<reference evidence="2" key="1">
    <citation type="journal article" date="2008" name="Nature">
        <title>The amphioxus genome and the evolution of the chordate karyotype.</title>
        <authorList>
            <consortium name="US DOE Joint Genome Institute (JGI-PGF)"/>
            <person name="Putnam N.H."/>
            <person name="Butts T."/>
            <person name="Ferrier D.E.K."/>
            <person name="Furlong R.F."/>
            <person name="Hellsten U."/>
            <person name="Kawashima T."/>
            <person name="Robinson-Rechavi M."/>
            <person name="Shoguchi E."/>
            <person name="Terry A."/>
            <person name="Yu J.-K."/>
            <person name="Benito-Gutierrez E.L."/>
            <person name="Dubchak I."/>
            <person name="Garcia-Fernandez J."/>
            <person name="Gibson-Brown J.J."/>
            <person name="Grigoriev I.V."/>
            <person name="Horton A.C."/>
            <person name="de Jong P.J."/>
            <person name="Jurka J."/>
            <person name="Kapitonov V.V."/>
            <person name="Kohara Y."/>
            <person name="Kuroki Y."/>
            <person name="Lindquist E."/>
            <person name="Lucas S."/>
            <person name="Osoegawa K."/>
            <person name="Pennacchio L.A."/>
            <person name="Salamov A.A."/>
            <person name="Satou Y."/>
            <person name="Sauka-Spengler T."/>
            <person name="Schmutz J."/>
            <person name="Shin-I T."/>
            <person name="Toyoda A."/>
            <person name="Bronner-Fraser M."/>
            <person name="Fujiyama A."/>
            <person name="Holland L.Z."/>
            <person name="Holland P.W.H."/>
            <person name="Satoh N."/>
            <person name="Rokhsar D.S."/>
        </authorList>
    </citation>
    <scope>NUCLEOTIDE SEQUENCE [LARGE SCALE GENOMIC DNA]</scope>
    <source>
        <strain evidence="2">S238N-H82</strain>
        <tissue evidence="2">Testes</tissue>
    </source>
</reference>
<dbReference type="EMBL" id="GG666583">
    <property type="protein sequence ID" value="EEN52149.1"/>
    <property type="molecule type" value="Genomic_DNA"/>
</dbReference>
<protein>
    <submittedName>
        <fullName evidence="2">Uncharacterized protein</fullName>
    </submittedName>
</protein>
<proteinExistence type="predicted"/>
<evidence type="ECO:0000313" key="2">
    <source>
        <dbReference type="EMBL" id="EEN52149.1"/>
    </source>
</evidence>
<sequence>MANSCPTKDRVHPVDTTVERVHRQFVARPNISVAAVRLENTGWTIAQLNYPICPYLVIYPTQSRLEMATASFGPSQNVSLSDWAVELQSIYQSAFQGGGGHGFRPSVRKPVFHGEFFPTCRLAKNREVMGNGKRNKGEDQKAAPVARTPHPGRRASCASAGLGKTPAPAATRQVPVGASRERESGAELPVNSAHIKTVRRWRIIINPSLFREYFCRRDDPALGENWRAALK</sequence>
<gene>
    <name evidence="2" type="ORF">BRAFLDRAFT_66134</name>
</gene>
<evidence type="ECO:0000256" key="1">
    <source>
        <dbReference type="SAM" id="MobiDB-lite"/>
    </source>
</evidence>
<dbReference type="InParanoid" id="C3Z5N6"/>
<feature type="region of interest" description="Disordered" evidence="1">
    <location>
        <begin position="130"/>
        <end position="186"/>
    </location>
</feature>
<name>C3Z5N6_BRAFL</name>
<accession>C3Z5N6</accession>
<dbReference type="AlphaFoldDB" id="C3Z5N6"/>
<organism>
    <name type="scientific">Branchiostoma floridae</name>
    <name type="common">Florida lancelet</name>
    <name type="synonym">Amphioxus</name>
    <dbReference type="NCBI Taxonomy" id="7739"/>
    <lineage>
        <taxon>Eukaryota</taxon>
        <taxon>Metazoa</taxon>
        <taxon>Chordata</taxon>
        <taxon>Cephalochordata</taxon>
        <taxon>Leptocardii</taxon>
        <taxon>Amphioxiformes</taxon>
        <taxon>Branchiostomatidae</taxon>
        <taxon>Branchiostoma</taxon>
    </lineage>
</organism>